<proteinExistence type="inferred from homology"/>
<dbReference type="InterPro" id="IPR026444">
    <property type="entry name" value="Secre_tail"/>
</dbReference>
<name>A0A1M6V7E7_9BACT</name>
<dbReference type="RefSeq" id="WP_083545830.1">
    <property type="nucleotide sequence ID" value="NZ_FRAW01000017.1"/>
</dbReference>
<dbReference type="Pfam" id="PF00722">
    <property type="entry name" value="Glyco_hydro_16"/>
    <property type="match status" value="1"/>
</dbReference>
<evidence type="ECO:0000256" key="5">
    <source>
        <dbReference type="PIRSR" id="PIRSR608264-1"/>
    </source>
</evidence>
<feature type="signal peptide" evidence="6">
    <location>
        <begin position="1"/>
        <end position="19"/>
    </location>
</feature>
<evidence type="ECO:0000256" key="1">
    <source>
        <dbReference type="ARBA" id="ARBA00006865"/>
    </source>
</evidence>
<dbReference type="SUPFAM" id="SSF49899">
    <property type="entry name" value="Concanavalin A-like lectins/glucanases"/>
    <property type="match status" value="1"/>
</dbReference>
<dbReference type="EMBL" id="FRAW01000017">
    <property type="protein sequence ID" value="SHK77315.1"/>
    <property type="molecule type" value="Genomic_DNA"/>
</dbReference>
<dbReference type="InterPro" id="IPR000757">
    <property type="entry name" value="Beta-glucanase-like"/>
</dbReference>
<keyword evidence="9" id="KW-1185">Reference proteome</keyword>
<evidence type="ECO:0000256" key="2">
    <source>
        <dbReference type="ARBA" id="ARBA00022729"/>
    </source>
</evidence>
<reference evidence="9" key="1">
    <citation type="submission" date="2016-11" db="EMBL/GenBank/DDBJ databases">
        <authorList>
            <person name="Varghese N."/>
            <person name="Submissions S."/>
        </authorList>
    </citation>
    <scope>NUCLEOTIDE SEQUENCE [LARGE SCALE GENOMIC DNA]</scope>
    <source>
        <strain evidence="9">UWOS</strain>
    </source>
</reference>
<dbReference type="GO" id="GO:0004553">
    <property type="term" value="F:hydrolase activity, hydrolyzing O-glycosyl compounds"/>
    <property type="evidence" value="ECO:0007669"/>
    <property type="project" value="InterPro"/>
</dbReference>
<dbReference type="PROSITE" id="PS01034">
    <property type="entry name" value="GH16_1"/>
    <property type="match status" value="1"/>
</dbReference>
<keyword evidence="3" id="KW-0378">Hydrolase</keyword>
<evidence type="ECO:0000259" key="7">
    <source>
        <dbReference type="PROSITE" id="PS51762"/>
    </source>
</evidence>
<evidence type="ECO:0000256" key="4">
    <source>
        <dbReference type="ARBA" id="ARBA00023295"/>
    </source>
</evidence>
<keyword evidence="4" id="KW-0326">Glycosidase</keyword>
<feature type="chain" id="PRO_5013042477" evidence="6">
    <location>
        <begin position="20"/>
        <end position="350"/>
    </location>
</feature>
<dbReference type="PANTHER" id="PTHR10963:SF22">
    <property type="entry name" value="GLYCOSIDASE CRH2-RELATED"/>
    <property type="match status" value="1"/>
</dbReference>
<sequence length="350" mass="39715">MKWKHLFWVATMAMTSVWAKDYSGAELFSSETFMYGKFEARMRMAAASGLVSSMFLYYNDSYKGDPEPWVEIDIEVLGKSPASFQSNIISGSANAKKTSEKHHSISPAANETYHTYAMEWTPDYISWSIDGNEVRRTVRDSNDTKKQVEAMVKPQDLRFNLWSSEVTSWVGAFDDAVLPVYQYINWVKVYEYTPGAGENGSDFTLKWTDDFDTFDTDRWNTGNWTFDENRVDMHPDNVIVKDGTLILAITRTGEEGFDNSPIPQDDAYSAISSGVSKTPWRPQLFQETLFLPKALSGCCSWKIYSSSGEVLMQGVHEKSGEISIRNLPAGHYILKVQGNSQSHSYPFRKL</sequence>
<evidence type="ECO:0000313" key="8">
    <source>
        <dbReference type="EMBL" id="SHK77315.1"/>
    </source>
</evidence>
<feature type="domain" description="GH16" evidence="7">
    <location>
        <begin position="1"/>
        <end position="195"/>
    </location>
</feature>
<evidence type="ECO:0000256" key="6">
    <source>
        <dbReference type="SAM" id="SignalP"/>
    </source>
</evidence>
<dbReference type="InterPro" id="IPR008264">
    <property type="entry name" value="Beta_glucanase"/>
</dbReference>
<dbReference type="Proteomes" id="UP000184275">
    <property type="component" value="Unassembled WGS sequence"/>
</dbReference>
<dbReference type="PRINTS" id="PR00737">
    <property type="entry name" value="GLHYDRLASE16"/>
</dbReference>
<gene>
    <name evidence="8" type="ORF">SAMN05720469_11721</name>
</gene>
<feature type="active site" description="Nucleophile" evidence="5">
    <location>
        <position position="71"/>
    </location>
</feature>
<dbReference type="GO" id="GO:0005975">
    <property type="term" value="P:carbohydrate metabolic process"/>
    <property type="evidence" value="ECO:0007669"/>
    <property type="project" value="InterPro"/>
</dbReference>
<organism evidence="8 9">
    <name type="scientific">Fibrobacter intestinalis</name>
    <dbReference type="NCBI Taxonomy" id="28122"/>
    <lineage>
        <taxon>Bacteria</taxon>
        <taxon>Pseudomonadati</taxon>
        <taxon>Fibrobacterota</taxon>
        <taxon>Fibrobacteria</taxon>
        <taxon>Fibrobacterales</taxon>
        <taxon>Fibrobacteraceae</taxon>
        <taxon>Fibrobacter</taxon>
    </lineage>
</organism>
<keyword evidence="2 6" id="KW-0732">Signal</keyword>
<dbReference type="Gene3D" id="2.60.120.200">
    <property type="match status" value="1"/>
</dbReference>
<dbReference type="InterPro" id="IPR008263">
    <property type="entry name" value="GH16_AS"/>
</dbReference>
<dbReference type="InterPro" id="IPR050546">
    <property type="entry name" value="Glycosyl_Hydrlase_16"/>
</dbReference>
<dbReference type="PROSITE" id="PS51762">
    <property type="entry name" value="GH16_2"/>
    <property type="match status" value="1"/>
</dbReference>
<dbReference type="InterPro" id="IPR013320">
    <property type="entry name" value="ConA-like_dom_sf"/>
</dbReference>
<feature type="active site" description="Proton donor" evidence="5">
    <location>
        <position position="75"/>
    </location>
</feature>
<dbReference type="NCBIfam" id="TIGR04183">
    <property type="entry name" value="Por_Secre_tail"/>
    <property type="match status" value="1"/>
</dbReference>
<comment type="similarity">
    <text evidence="1">Belongs to the glycosyl hydrolase 16 family.</text>
</comment>
<evidence type="ECO:0000256" key="3">
    <source>
        <dbReference type="ARBA" id="ARBA00022801"/>
    </source>
</evidence>
<evidence type="ECO:0000313" key="9">
    <source>
        <dbReference type="Proteomes" id="UP000184275"/>
    </source>
</evidence>
<protein>
    <submittedName>
        <fullName evidence="8">Por secretion system C-terminal sorting domain-containing protein</fullName>
    </submittedName>
</protein>
<accession>A0A1M6V7E7</accession>
<dbReference type="PANTHER" id="PTHR10963">
    <property type="entry name" value="GLYCOSYL HYDROLASE-RELATED"/>
    <property type="match status" value="1"/>
</dbReference>
<dbReference type="AlphaFoldDB" id="A0A1M6V7E7"/>